<gene>
    <name evidence="1" type="ordered locus">Fjoh_3674</name>
</gene>
<dbReference type="AlphaFoldDB" id="A5FDM5"/>
<organism evidence="1 2">
    <name type="scientific">Flavobacterium johnsoniae (strain ATCC 17061 / DSM 2064 / JCM 8514 / BCRC 14874 / CCUG 350202 / NBRC 14942 / NCIMB 11054 / UW101)</name>
    <name type="common">Cytophaga johnsonae</name>
    <dbReference type="NCBI Taxonomy" id="376686"/>
    <lineage>
        <taxon>Bacteria</taxon>
        <taxon>Pseudomonadati</taxon>
        <taxon>Bacteroidota</taxon>
        <taxon>Flavobacteriia</taxon>
        <taxon>Flavobacteriales</taxon>
        <taxon>Flavobacteriaceae</taxon>
        <taxon>Flavobacterium</taxon>
    </lineage>
</organism>
<evidence type="ECO:0000313" key="2">
    <source>
        <dbReference type="Proteomes" id="UP000006694"/>
    </source>
</evidence>
<sequence>METDKIKTLDEFKDFASYHFKLLKPIQDKEGESIREIKFYGYSDMTCLGVNLIRMCLNIIYSDELDNREIYIGSVLELALQLIPRAEIEVLDEIYKMVNEKRETEESTQ</sequence>
<dbReference type="STRING" id="376686.Fjoh_3674"/>
<dbReference type="RefSeq" id="WP_012025655.1">
    <property type="nucleotide sequence ID" value="NC_009441.1"/>
</dbReference>
<name>A5FDM5_FLAJ1</name>
<proteinExistence type="predicted"/>
<reference evidence="1 2" key="1">
    <citation type="journal article" date="2009" name="Appl. Environ. Microbiol.">
        <title>Novel features of the polysaccharide-digesting gliding bacterium Flavobacterium johnsoniae as revealed by genome sequence analysis.</title>
        <authorList>
            <person name="McBride M.J."/>
            <person name="Xie G."/>
            <person name="Martens E.C."/>
            <person name="Lapidus A."/>
            <person name="Henrissat B."/>
            <person name="Rhodes R.G."/>
            <person name="Goltsman E."/>
            <person name="Wang W."/>
            <person name="Xu J."/>
            <person name="Hunnicutt D.W."/>
            <person name="Staroscik A.M."/>
            <person name="Hoover T.R."/>
            <person name="Cheng Y.Q."/>
            <person name="Stein J.L."/>
        </authorList>
    </citation>
    <scope>NUCLEOTIDE SEQUENCE [LARGE SCALE GENOMIC DNA]</scope>
    <source>
        <strain evidence="2">ATCC 17061 / DSM 2064 / JCM 8514 / BCRC 14874 / CCUG 350202 / NBRC 14942 / NCIMB 11054 / UW101</strain>
    </source>
</reference>
<dbReference type="GeneID" id="31766591"/>
<keyword evidence="2" id="KW-1185">Reference proteome</keyword>
<dbReference type="EMBL" id="CP000685">
    <property type="protein sequence ID" value="ABQ06688.1"/>
    <property type="molecule type" value="Genomic_DNA"/>
</dbReference>
<protein>
    <submittedName>
        <fullName evidence="1">Uncharacterized protein</fullName>
    </submittedName>
</protein>
<dbReference type="HOGENOM" id="CLU_173917_0_0_10"/>
<accession>A5FDM5</accession>
<dbReference type="Proteomes" id="UP000006694">
    <property type="component" value="Chromosome"/>
</dbReference>
<evidence type="ECO:0000313" key="1">
    <source>
        <dbReference type="EMBL" id="ABQ06688.1"/>
    </source>
</evidence>
<dbReference type="KEGG" id="fjo:Fjoh_3674"/>
<dbReference type="OrthoDB" id="1359896at2"/>